<dbReference type="EMBL" id="CABD030116456">
    <property type="status" value="NOT_ANNOTATED_CDS"/>
    <property type="molecule type" value="Genomic_DNA"/>
</dbReference>
<dbReference type="Ensembl" id="ENSGGOT00000063226.1">
    <property type="protein sequence ID" value="ENSGGOP00000048955.1"/>
    <property type="gene ID" value="ENSGGOG00000008288.3"/>
</dbReference>
<evidence type="ECO:0000313" key="2">
    <source>
        <dbReference type="Ensembl" id="ENSGGOP00000048955.1"/>
    </source>
</evidence>
<evidence type="ECO:0000313" key="3">
    <source>
        <dbReference type="Proteomes" id="UP000001519"/>
    </source>
</evidence>
<organism evidence="2 3">
    <name type="scientific">Gorilla gorilla gorilla</name>
    <name type="common">Western lowland gorilla</name>
    <dbReference type="NCBI Taxonomy" id="9595"/>
    <lineage>
        <taxon>Eukaryota</taxon>
        <taxon>Metazoa</taxon>
        <taxon>Chordata</taxon>
        <taxon>Craniata</taxon>
        <taxon>Vertebrata</taxon>
        <taxon>Euteleostomi</taxon>
        <taxon>Mammalia</taxon>
        <taxon>Eutheria</taxon>
        <taxon>Euarchontoglires</taxon>
        <taxon>Primates</taxon>
        <taxon>Haplorrhini</taxon>
        <taxon>Catarrhini</taxon>
        <taxon>Hominidae</taxon>
        <taxon>Gorilla</taxon>
    </lineage>
</organism>
<accession>A0A2I2ZPC1</accession>
<keyword evidence="3" id="KW-1185">Reference proteome</keyword>
<dbReference type="AlphaFoldDB" id="A0A2I2ZPC1"/>
<reference evidence="2" key="4">
    <citation type="submission" date="2025-09" db="UniProtKB">
        <authorList>
            <consortium name="Ensembl"/>
        </authorList>
    </citation>
    <scope>IDENTIFICATION</scope>
</reference>
<dbReference type="Bgee" id="ENSGGOG00000008288">
    <property type="expression patterns" value="Expressed in testis"/>
</dbReference>
<protein>
    <submittedName>
        <fullName evidence="2">Sad1 and UNC84 domain containing 5</fullName>
    </submittedName>
</protein>
<reference evidence="2 3" key="2">
    <citation type="journal article" date="2012" name="Nature">
        <title>Insights into hominid evolution from the gorilla genome sequence.</title>
        <authorList>
            <person name="Scally A."/>
            <person name="Dutheil J.Y."/>
            <person name="Hillier L.W."/>
            <person name="Jordan G.E."/>
            <person name="Goodhead I."/>
            <person name="Herrero J."/>
            <person name="Hobolth A."/>
            <person name="Lappalainen T."/>
            <person name="Mailund T."/>
            <person name="Marques-Bonet T."/>
            <person name="McCarthy S."/>
            <person name="Montgomery S.H."/>
            <person name="Schwalie P.C."/>
            <person name="Tang Y.A."/>
            <person name="Ward M.C."/>
            <person name="Xue Y."/>
            <person name="Yngvadottir B."/>
            <person name="Alkan C."/>
            <person name="Andersen L.N."/>
            <person name="Ayub Q."/>
            <person name="Ball E.V."/>
            <person name="Beal K."/>
            <person name="Bradley B.J."/>
            <person name="Chen Y."/>
            <person name="Clee C.M."/>
            <person name="Fitzgerald S."/>
            <person name="Graves T.A."/>
            <person name="Gu Y."/>
            <person name="Heath P."/>
            <person name="Heger A."/>
            <person name="Karakoc E."/>
            <person name="Kolb-Kokocinski A."/>
            <person name="Laird G.K."/>
            <person name="Lunter G."/>
            <person name="Meader S."/>
            <person name="Mort M."/>
            <person name="Mullikin J.C."/>
            <person name="Munch K."/>
            <person name="O'Connor T.D."/>
            <person name="Phillips A.D."/>
            <person name="Prado-Martinez J."/>
            <person name="Rogers A.S."/>
            <person name="Sajjadian S."/>
            <person name="Schmidt D."/>
            <person name="Shaw K."/>
            <person name="Simpson J.T."/>
            <person name="Stenson P.D."/>
            <person name="Turner D.J."/>
            <person name="Vigilant L."/>
            <person name="Vilella A.J."/>
            <person name="Whitener W."/>
            <person name="Zhu B."/>
            <person name="Cooper D.N."/>
            <person name="de Jong P."/>
            <person name="Dermitzakis E.T."/>
            <person name="Eichler E.E."/>
            <person name="Flicek P."/>
            <person name="Goldman N."/>
            <person name="Mundy N.I."/>
            <person name="Ning Z."/>
            <person name="Odom D.T."/>
            <person name="Ponting C.P."/>
            <person name="Quail M.A."/>
            <person name="Ryder O.A."/>
            <person name="Searle S.M."/>
            <person name="Warren W.C."/>
            <person name="Wilson R.K."/>
            <person name="Schierup M.H."/>
            <person name="Rogers J."/>
            <person name="Tyler-Smith C."/>
            <person name="Durbin R."/>
        </authorList>
    </citation>
    <scope>NUCLEOTIDE SEQUENCE [LARGE SCALE GENOMIC DNA]</scope>
</reference>
<reference evidence="3" key="1">
    <citation type="submission" date="2011-05" db="EMBL/GenBank/DDBJ databases">
        <title>Insights into the evolution of the great apes provided by the gorilla genome.</title>
        <authorList>
            <person name="Scally A."/>
        </authorList>
    </citation>
    <scope>NUCLEOTIDE SEQUENCE [LARGE SCALE GENOMIC DNA]</scope>
</reference>
<feature type="region of interest" description="Disordered" evidence="1">
    <location>
        <begin position="1"/>
        <end position="50"/>
    </location>
</feature>
<feature type="compositionally biased region" description="Polar residues" evidence="1">
    <location>
        <begin position="31"/>
        <end position="47"/>
    </location>
</feature>
<reference evidence="2" key="3">
    <citation type="submission" date="2025-08" db="UniProtKB">
        <authorList>
            <consortium name="Ensembl"/>
        </authorList>
    </citation>
    <scope>IDENTIFICATION</scope>
</reference>
<sequence length="122" mass="13492">MPRSSRSPGDPGALLEDVAHNPRPRRIAQRGRNTSRMAEDTSPNMNDNILLPVRNNDQALGLTQCMLGCVYASCCARSSWRRQAFCSSVLSVCPMALPSPRSRYPWALALIIGHWARHCTAT</sequence>
<proteinExistence type="predicted"/>
<name>A0A2I2ZPC1_GORGO</name>
<dbReference type="Proteomes" id="UP000001519">
    <property type="component" value="Chromosome 20"/>
</dbReference>
<dbReference type="GeneTree" id="ENSGT00940000155225"/>
<dbReference type="EMBL" id="CABD030116455">
    <property type="status" value="NOT_ANNOTATED_CDS"/>
    <property type="molecule type" value="Genomic_DNA"/>
</dbReference>
<evidence type="ECO:0000256" key="1">
    <source>
        <dbReference type="SAM" id="MobiDB-lite"/>
    </source>
</evidence>
<gene>
    <name evidence="2" type="primary">SUN5</name>
</gene>